<evidence type="ECO:0000256" key="3">
    <source>
        <dbReference type="SAM" id="Phobius"/>
    </source>
</evidence>
<protein>
    <submittedName>
        <fullName evidence="5">LytR family transcriptional regulator</fullName>
    </submittedName>
</protein>
<keyword evidence="3" id="KW-1133">Transmembrane helix</keyword>
<dbReference type="AlphaFoldDB" id="A0A4Q9KEX6"/>
<evidence type="ECO:0000313" key="5">
    <source>
        <dbReference type="EMBL" id="TBT85932.1"/>
    </source>
</evidence>
<feature type="compositionally biased region" description="Pro residues" evidence="2">
    <location>
        <begin position="481"/>
        <end position="497"/>
    </location>
</feature>
<proteinExistence type="inferred from homology"/>
<dbReference type="Proteomes" id="UP000292373">
    <property type="component" value="Unassembled WGS sequence"/>
</dbReference>
<organism evidence="5 6">
    <name type="scientific">Propioniciclava sinopodophylli</name>
    <dbReference type="NCBI Taxonomy" id="1837344"/>
    <lineage>
        <taxon>Bacteria</taxon>
        <taxon>Bacillati</taxon>
        <taxon>Actinomycetota</taxon>
        <taxon>Actinomycetes</taxon>
        <taxon>Propionibacteriales</taxon>
        <taxon>Propionibacteriaceae</taxon>
        <taxon>Propioniciclava</taxon>
    </lineage>
</organism>
<dbReference type="NCBIfam" id="TIGR00350">
    <property type="entry name" value="lytR_cpsA_psr"/>
    <property type="match status" value="1"/>
</dbReference>
<accession>A0A4Q9KEX6</accession>
<dbReference type="PANTHER" id="PTHR33392:SF6">
    <property type="entry name" value="POLYISOPRENYL-TEICHOIC ACID--PEPTIDOGLYCAN TEICHOIC ACID TRANSFERASE TAGU"/>
    <property type="match status" value="1"/>
</dbReference>
<dbReference type="InterPro" id="IPR050922">
    <property type="entry name" value="LytR/CpsA/Psr_CW_biosynth"/>
</dbReference>
<dbReference type="Pfam" id="PF03816">
    <property type="entry name" value="LytR_cpsA_psr"/>
    <property type="match status" value="1"/>
</dbReference>
<feature type="domain" description="Cell envelope-related transcriptional attenuator" evidence="4">
    <location>
        <begin position="218"/>
        <end position="407"/>
    </location>
</feature>
<evidence type="ECO:0000313" key="6">
    <source>
        <dbReference type="Proteomes" id="UP000292373"/>
    </source>
</evidence>
<feature type="transmembrane region" description="Helical" evidence="3">
    <location>
        <begin position="93"/>
        <end position="117"/>
    </location>
</feature>
<gene>
    <name evidence="5" type="ORF">ET989_05635</name>
</gene>
<feature type="transmembrane region" description="Helical" evidence="3">
    <location>
        <begin position="138"/>
        <end position="157"/>
    </location>
</feature>
<dbReference type="RefSeq" id="WP_131167581.1">
    <property type="nucleotide sequence ID" value="NZ_SDMQ01000004.1"/>
</dbReference>
<feature type="region of interest" description="Disordered" evidence="2">
    <location>
        <begin position="481"/>
        <end position="536"/>
    </location>
</feature>
<evidence type="ECO:0000259" key="4">
    <source>
        <dbReference type="Pfam" id="PF03816"/>
    </source>
</evidence>
<dbReference type="OrthoDB" id="3573673at2"/>
<comment type="similarity">
    <text evidence="1">Belongs to the LytR/CpsA/Psr (LCP) family.</text>
</comment>
<sequence length="536" mass="56443">MAGPEPHAHAYEAAHAGAPASPASPGGRHRPQRALANKSFGSSLGWTAAGMLLPGLGLTRTRARVLGLILLVLFVLAVAFAAVGALLARDLALSFLVLPGVLTGAWVVTIVFGVLWAGSIAATHLMLRPANPPLWQRLLGSLVVGVLALGITTASFLTARSIRDTALLVDSVFGQDGAEPVTDNDEPFGNATDPWANKPRLNVLILGGDAGAGREGSRTDTVILASIDTKTGKTVLFSLPRQTARMPFPTWSPLHTLFPDGFTNGNGLDQNYALNAIYDTVPRVAPDALTGVEDPGAEALKQAVGEALGLRVDYYAMVNMDGFVEFVNALGGITVNINSPVPVGGKNPTRVGGSDGFPPDRWLVPGPNQKLNGTDALWFARGRYHTTDYARMSRQRCVIQAVVQQAQPATVLANYEALTKASSRIVATDVPNRQLPRMVSLGLRVKDAAMTSVSFENDKDGFSTVNPDWQLVRERVQLAINPPPAPTATPSPTPSPLPTASAVPTAPPTASTTPAPPSSVVDECAYNPAPWPPTEE</sequence>
<comment type="caution">
    <text evidence="5">The sequence shown here is derived from an EMBL/GenBank/DDBJ whole genome shotgun (WGS) entry which is preliminary data.</text>
</comment>
<evidence type="ECO:0000256" key="1">
    <source>
        <dbReference type="ARBA" id="ARBA00006068"/>
    </source>
</evidence>
<dbReference type="Gene3D" id="3.40.630.190">
    <property type="entry name" value="LCP protein"/>
    <property type="match status" value="1"/>
</dbReference>
<feature type="transmembrane region" description="Helical" evidence="3">
    <location>
        <begin position="65"/>
        <end position="87"/>
    </location>
</feature>
<dbReference type="PANTHER" id="PTHR33392">
    <property type="entry name" value="POLYISOPRENYL-TEICHOIC ACID--PEPTIDOGLYCAN TEICHOIC ACID TRANSFERASE TAGU"/>
    <property type="match status" value="1"/>
</dbReference>
<dbReference type="InterPro" id="IPR004474">
    <property type="entry name" value="LytR_CpsA_psr"/>
</dbReference>
<keyword evidence="3" id="KW-0472">Membrane</keyword>
<feature type="compositionally biased region" description="Low complexity" evidence="2">
    <location>
        <begin position="498"/>
        <end position="513"/>
    </location>
</feature>
<reference evidence="5 6" key="1">
    <citation type="submission" date="2019-01" db="EMBL/GenBank/DDBJ databases">
        <title>Lactibacter flavus gen. nov., sp. nov., a novel bacterium of the family Propionibacteriaceae isolated from raw milk and dairy products.</title>
        <authorList>
            <person name="Huptas C."/>
            <person name="Wenning M."/>
            <person name="Breitenwieser F."/>
            <person name="Doll E."/>
            <person name="Von Neubeck M."/>
            <person name="Busse H.-J."/>
            <person name="Scherer S."/>
        </authorList>
    </citation>
    <scope>NUCLEOTIDE SEQUENCE [LARGE SCALE GENOMIC DNA]</scope>
    <source>
        <strain evidence="5 6">KCTC 33808</strain>
    </source>
</reference>
<dbReference type="EMBL" id="SDMQ01000004">
    <property type="protein sequence ID" value="TBT85932.1"/>
    <property type="molecule type" value="Genomic_DNA"/>
</dbReference>
<feature type="transmembrane region" description="Helical" evidence="3">
    <location>
        <begin position="40"/>
        <end position="58"/>
    </location>
</feature>
<evidence type="ECO:0000256" key="2">
    <source>
        <dbReference type="SAM" id="MobiDB-lite"/>
    </source>
</evidence>
<keyword evidence="3" id="KW-0812">Transmembrane</keyword>
<name>A0A4Q9KEX6_9ACTN</name>
<keyword evidence="6" id="KW-1185">Reference proteome</keyword>